<sequence length="135" mass="14991">MHGIPEHLNIPKAVTQDASMSDDLRRLANAFHFSMAPLASGFSAGIHAVKKFEIEVESLIWRLDQDIELEGVLAISGVVSHLASSGMSLYLEQLWREIPVPGDDFYGWVDAQYEIPGGWRLGPYEMVLKGLPQRG</sequence>
<organism evidence="1 2">
    <name type="scientific">Pseudomonas putida</name>
    <name type="common">Arthrobacter siderocapsulatus</name>
    <dbReference type="NCBI Taxonomy" id="303"/>
    <lineage>
        <taxon>Bacteria</taxon>
        <taxon>Pseudomonadati</taxon>
        <taxon>Pseudomonadota</taxon>
        <taxon>Gammaproteobacteria</taxon>
        <taxon>Pseudomonadales</taxon>
        <taxon>Pseudomonadaceae</taxon>
        <taxon>Pseudomonas</taxon>
    </lineage>
</organism>
<name>A0A1X1A2K8_PSEPU</name>
<comment type="caution">
    <text evidence="1">The sequence shown here is derived from an EMBL/GenBank/DDBJ whole genome shotgun (WGS) entry which is preliminary data.</text>
</comment>
<protein>
    <submittedName>
        <fullName evidence="1">Uncharacterized protein</fullName>
    </submittedName>
</protein>
<evidence type="ECO:0000313" key="1">
    <source>
        <dbReference type="EMBL" id="ORL66040.1"/>
    </source>
</evidence>
<proteinExistence type="predicted"/>
<reference evidence="1 2" key="1">
    <citation type="submission" date="2017-04" db="EMBL/GenBank/DDBJ databases">
        <title>Presence of VIM-2 positive Pseudomonas species in chickens and their surrounding environment.</title>
        <authorList>
            <person name="Zhang R."/>
        </authorList>
    </citation>
    <scope>NUCLEOTIDE SEQUENCE [LARGE SCALE GENOMIC DNA]</scope>
    <source>
        <strain evidence="1 2">DZ-C18</strain>
    </source>
</reference>
<gene>
    <name evidence="1" type="ORF">B7H17_06820</name>
</gene>
<accession>A0A1X1A2K8</accession>
<dbReference type="Proteomes" id="UP000193675">
    <property type="component" value="Unassembled WGS sequence"/>
</dbReference>
<dbReference type="EMBL" id="NBWC01000008">
    <property type="protein sequence ID" value="ORL66040.1"/>
    <property type="molecule type" value="Genomic_DNA"/>
</dbReference>
<dbReference type="AlphaFoldDB" id="A0A1X1A2K8"/>
<evidence type="ECO:0000313" key="2">
    <source>
        <dbReference type="Proteomes" id="UP000193675"/>
    </source>
</evidence>